<proteinExistence type="predicted"/>
<name>A0ABW0ZIX3_9ACTN</name>
<evidence type="ECO:0000313" key="3">
    <source>
        <dbReference type="EMBL" id="MFC5730955.1"/>
    </source>
</evidence>
<dbReference type="RefSeq" id="WP_136433239.1">
    <property type="nucleotide sequence ID" value="NZ_JBHSNS010000011.1"/>
</dbReference>
<keyword evidence="2" id="KW-0472">Membrane</keyword>
<keyword evidence="2" id="KW-0812">Transmembrane</keyword>
<comment type="caution">
    <text evidence="3">The sequence shown here is derived from an EMBL/GenBank/DDBJ whole genome shotgun (WGS) entry which is preliminary data.</text>
</comment>
<evidence type="ECO:0008006" key="5">
    <source>
        <dbReference type="Google" id="ProtNLM"/>
    </source>
</evidence>
<organism evidence="3 4">
    <name type="scientific">Nocardioides vastitatis</name>
    <dbReference type="NCBI Taxonomy" id="2568655"/>
    <lineage>
        <taxon>Bacteria</taxon>
        <taxon>Bacillati</taxon>
        <taxon>Actinomycetota</taxon>
        <taxon>Actinomycetes</taxon>
        <taxon>Propionibacteriales</taxon>
        <taxon>Nocardioidaceae</taxon>
        <taxon>Nocardioides</taxon>
    </lineage>
</organism>
<evidence type="ECO:0000313" key="4">
    <source>
        <dbReference type="Proteomes" id="UP001596072"/>
    </source>
</evidence>
<protein>
    <recommendedName>
        <fullName evidence="5">WXG100 family type VII secretion target</fullName>
    </recommendedName>
</protein>
<reference evidence="4" key="1">
    <citation type="journal article" date="2019" name="Int. J. Syst. Evol. Microbiol.">
        <title>The Global Catalogue of Microorganisms (GCM) 10K type strain sequencing project: providing services to taxonomists for standard genome sequencing and annotation.</title>
        <authorList>
            <consortium name="The Broad Institute Genomics Platform"/>
            <consortium name="The Broad Institute Genome Sequencing Center for Infectious Disease"/>
            <person name="Wu L."/>
            <person name="Ma J."/>
        </authorList>
    </citation>
    <scope>NUCLEOTIDE SEQUENCE [LARGE SCALE GENOMIC DNA]</scope>
    <source>
        <strain evidence="4">YIM 94188</strain>
    </source>
</reference>
<gene>
    <name evidence="3" type="ORF">ACFPQB_18690</name>
</gene>
<keyword evidence="2" id="KW-1133">Transmembrane helix</keyword>
<feature type="region of interest" description="Disordered" evidence="1">
    <location>
        <begin position="339"/>
        <end position="360"/>
    </location>
</feature>
<feature type="transmembrane region" description="Helical" evidence="2">
    <location>
        <begin position="229"/>
        <end position="249"/>
    </location>
</feature>
<evidence type="ECO:0000256" key="1">
    <source>
        <dbReference type="SAM" id="MobiDB-lite"/>
    </source>
</evidence>
<accession>A0ABW0ZIX3</accession>
<keyword evidence="4" id="KW-1185">Reference proteome</keyword>
<dbReference type="Proteomes" id="UP001596072">
    <property type="component" value="Unassembled WGS sequence"/>
</dbReference>
<feature type="transmembrane region" description="Helical" evidence="2">
    <location>
        <begin position="204"/>
        <end position="223"/>
    </location>
</feature>
<sequence length="360" mass="40168">MSDDYTKVREQAESLRKKFVDLEVQYQAYQAYNNGDYDQYEWTDEEKARQYADYDSRFRGEIETWFADMTGMFDELADLPDPDALRAAATELEPVLALLSGENGHIDLADGKEYPPHAAYDRLPDMVTYLVDWNGIAADAFKSNYIPPLSRVFHHEFRAVASLRSSLLASAEMWRRARQDVSNLIDEASSALDDYDSGKDAADAVLVLSIIGAIVAVAAVPATGGTSAALYWAMAGSALSVTGAIVGYPDEPKKELDIKGESPAEIYQSMREAIVDMKVQWIHDEVFIRDQLLHMSDAINGYVLPEGSEDGPRPRTYPEVQYPTDHTYSEETARQFVLPRPALADSTPGNVRRNFGEPEV</sequence>
<dbReference type="EMBL" id="JBHSNS010000011">
    <property type="protein sequence ID" value="MFC5730955.1"/>
    <property type="molecule type" value="Genomic_DNA"/>
</dbReference>
<evidence type="ECO:0000256" key="2">
    <source>
        <dbReference type="SAM" id="Phobius"/>
    </source>
</evidence>